<name>A0AAP2G8T6_9RHOB</name>
<accession>A0AAP2G8T6</accession>
<sequence>MSALSIVAFVAACSGGDGTNVVTDGPDDDETTDVGVDADPDEVDTSVVPEAIAGNLSSISYSDNGTPNNNSDDTLLVDLSALDQSPVNPDDNLEAEYVRNTALDVPGYVAFSVQDDPLDRLFVAMVGESEDGSVRAAVVGDGGQFGRYFNGATYERDEGAEIPTTGLVSYAGIYTGLTNEDDLDQDQILAPEAGTPSQLLPAQPRQTIGGIFLNVDFDDLAANGVIIERQFTDGEGLDDVYLTDGVLDEDGYFTGAAGMVDDGTLVTLGSFGGVIGNNGDALAGALALDTIYVSSDTRDGDFDEETGIFVLPRCGTDTSPAICDQVDDFD</sequence>
<organism evidence="2 3">
    <name type="scientific">Harenicola maris</name>
    <dbReference type="NCBI Taxonomy" id="2841044"/>
    <lineage>
        <taxon>Bacteria</taxon>
        <taxon>Pseudomonadati</taxon>
        <taxon>Pseudomonadota</taxon>
        <taxon>Alphaproteobacteria</taxon>
        <taxon>Rhodobacterales</taxon>
        <taxon>Paracoccaceae</taxon>
        <taxon>Harenicola</taxon>
    </lineage>
</organism>
<comment type="caution">
    <text evidence="2">The sequence shown here is derived from an EMBL/GenBank/DDBJ whole genome shotgun (WGS) entry which is preliminary data.</text>
</comment>
<feature type="compositionally biased region" description="Acidic residues" evidence="1">
    <location>
        <begin position="25"/>
        <end position="44"/>
    </location>
</feature>
<evidence type="ECO:0000313" key="2">
    <source>
        <dbReference type="EMBL" id="MBT0958631.1"/>
    </source>
</evidence>
<gene>
    <name evidence="2" type="ORF">IV417_14670</name>
</gene>
<reference evidence="2 3" key="1">
    <citation type="journal article" date="2021" name="Arch. Microbiol.">
        <title>Harenicola maris gen. nov., sp. nov. isolated from the Sea of Japan shallow sediments.</title>
        <authorList>
            <person name="Romanenko L.A."/>
            <person name="Kurilenko V.V."/>
            <person name="Chernysheva N.Y."/>
            <person name="Tekutyeva L.A."/>
            <person name="Velansky P.V."/>
            <person name="Svetashev V.I."/>
            <person name="Isaeva M.P."/>
        </authorList>
    </citation>
    <scope>NUCLEOTIDE SEQUENCE [LARGE SCALE GENOMIC DNA]</scope>
    <source>
        <strain evidence="2 3">KMM 3653</strain>
    </source>
</reference>
<dbReference type="InterPro" id="IPR011250">
    <property type="entry name" value="OMP/PagP_B-barrel"/>
</dbReference>
<evidence type="ECO:0000256" key="1">
    <source>
        <dbReference type="SAM" id="MobiDB-lite"/>
    </source>
</evidence>
<dbReference type="SUPFAM" id="SSF56925">
    <property type="entry name" value="OMPA-like"/>
    <property type="match status" value="1"/>
</dbReference>
<dbReference type="EMBL" id="JADQAZ010000003">
    <property type="protein sequence ID" value="MBT0958631.1"/>
    <property type="molecule type" value="Genomic_DNA"/>
</dbReference>
<feature type="region of interest" description="Disordered" evidence="1">
    <location>
        <begin position="20"/>
        <end position="44"/>
    </location>
</feature>
<evidence type="ECO:0000313" key="3">
    <source>
        <dbReference type="Proteomes" id="UP001315686"/>
    </source>
</evidence>
<dbReference type="RefSeq" id="WP_327794855.1">
    <property type="nucleotide sequence ID" value="NZ_JADQAZ010000003.1"/>
</dbReference>
<dbReference type="AlphaFoldDB" id="A0AAP2G8T6"/>
<dbReference type="Proteomes" id="UP001315686">
    <property type="component" value="Unassembled WGS sequence"/>
</dbReference>
<proteinExistence type="predicted"/>
<evidence type="ECO:0008006" key="4">
    <source>
        <dbReference type="Google" id="ProtNLM"/>
    </source>
</evidence>
<keyword evidence="3" id="KW-1185">Reference proteome</keyword>
<protein>
    <recommendedName>
        <fullName evidence="4">Thymidylate synthase</fullName>
    </recommendedName>
</protein>